<dbReference type="PhylomeDB" id="D2A5W4"/>
<dbReference type="InterPro" id="IPR036390">
    <property type="entry name" value="WH_DNA-bd_sf"/>
</dbReference>
<dbReference type="Gene3D" id="2.40.50.140">
    <property type="entry name" value="Nucleic acid-binding proteins"/>
    <property type="match status" value="1"/>
</dbReference>
<dbReference type="EMBL" id="KQ971345">
    <property type="protein sequence ID" value="EFA05016.1"/>
    <property type="molecule type" value="Genomic_DNA"/>
</dbReference>
<dbReference type="PANTHER" id="PTHR13989">
    <property type="entry name" value="REPLICATION PROTEIN A-RELATED"/>
    <property type="match status" value="1"/>
</dbReference>
<dbReference type="GO" id="GO:0042162">
    <property type="term" value="F:telomeric DNA binding"/>
    <property type="evidence" value="ECO:0000318"/>
    <property type="project" value="GO_Central"/>
</dbReference>
<keyword evidence="3" id="KW-0238">DNA-binding</keyword>
<dbReference type="Proteomes" id="UP000007266">
    <property type="component" value="Linkage group 6"/>
</dbReference>
<gene>
    <name evidence="6" type="primary">AUGUSTUS-3.0.2_15098</name>
    <name evidence="6" type="ORF">TcasGA2_TC015098</name>
</gene>
<dbReference type="CDD" id="cd04478">
    <property type="entry name" value="RPA2_DBD_D"/>
    <property type="match status" value="1"/>
</dbReference>
<dbReference type="HOGENOM" id="CLU_051033_1_1_1"/>
<dbReference type="GO" id="GO:0000724">
    <property type="term" value="P:double-strand break repair via homologous recombination"/>
    <property type="evidence" value="ECO:0000318"/>
    <property type="project" value="GO_Central"/>
</dbReference>
<protein>
    <submittedName>
        <fullName evidence="6">Replication protein A 32 kDa subunit-like Protein</fullName>
    </submittedName>
</protein>
<dbReference type="PANTHER" id="PTHR13989:SF16">
    <property type="entry name" value="REPLICATION PROTEIN A2"/>
    <property type="match status" value="1"/>
</dbReference>
<evidence type="ECO:0000313" key="7">
    <source>
        <dbReference type="Proteomes" id="UP000007266"/>
    </source>
</evidence>
<dbReference type="InterPro" id="IPR012340">
    <property type="entry name" value="NA-bd_OB-fold"/>
</dbReference>
<dbReference type="OMA" id="FASIRIQ"/>
<comment type="subcellular location">
    <subcellularLocation>
        <location evidence="1">Nucleus</location>
    </subcellularLocation>
</comment>
<dbReference type="Pfam" id="PF08784">
    <property type="entry name" value="RPA_C"/>
    <property type="match status" value="1"/>
</dbReference>
<dbReference type="eggNOG" id="KOG3108">
    <property type="taxonomic scope" value="Eukaryota"/>
</dbReference>
<evidence type="ECO:0000256" key="3">
    <source>
        <dbReference type="ARBA" id="ARBA00023125"/>
    </source>
</evidence>
<name>D2A5W4_TRICA</name>
<evidence type="ECO:0000256" key="4">
    <source>
        <dbReference type="ARBA" id="ARBA00023242"/>
    </source>
</evidence>
<dbReference type="OrthoDB" id="25571at2759"/>
<dbReference type="KEGG" id="tca:657575"/>
<dbReference type="SUPFAM" id="SSF50249">
    <property type="entry name" value="Nucleic acid-binding proteins"/>
    <property type="match status" value="1"/>
</dbReference>
<reference evidence="6 7" key="1">
    <citation type="journal article" date="2008" name="Nature">
        <title>The genome of the model beetle and pest Tribolium castaneum.</title>
        <authorList>
            <consortium name="Tribolium Genome Sequencing Consortium"/>
            <person name="Richards S."/>
            <person name="Gibbs R.A."/>
            <person name="Weinstock G.M."/>
            <person name="Brown S.J."/>
            <person name="Denell R."/>
            <person name="Beeman R.W."/>
            <person name="Gibbs R."/>
            <person name="Beeman R.W."/>
            <person name="Brown S.J."/>
            <person name="Bucher G."/>
            <person name="Friedrich M."/>
            <person name="Grimmelikhuijzen C.J."/>
            <person name="Klingler M."/>
            <person name="Lorenzen M."/>
            <person name="Richards S."/>
            <person name="Roth S."/>
            <person name="Schroder R."/>
            <person name="Tautz D."/>
            <person name="Zdobnov E.M."/>
            <person name="Muzny D."/>
            <person name="Gibbs R.A."/>
            <person name="Weinstock G.M."/>
            <person name="Attaway T."/>
            <person name="Bell S."/>
            <person name="Buhay C.J."/>
            <person name="Chandrabose M.N."/>
            <person name="Chavez D."/>
            <person name="Clerk-Blankenburg K.P."/>
            <person name="Cree A."/>
            <person name="Dao M."/>
            <person name="Davis C."/>
            <person name="Chacko J."/>
            <person name="Dinh H."/>
            <person name="Dugan-Rocha S."/>
            <person name="Fowler G."/>
            <person name="Garner T.T."/>
            <person name="Garnes J."/>
            <person name="Gnirke A."/>
            <person name="Hawes A."/>
            <person name="Hernandez J."/>
            <person name="Hines S."/>
            <person name="Holder M."/>
            <person name="Hume J."/>
            <person name="Jhangiani S.N."/>
            <person name="Joshi V."/>
            <person name="Khan Z.M."/>
            <person name="Jackson L."/>
            <person name="Kovar C."/>
            <person name="Kowis A."/>
            <person name="Lee S."/>
            <person name="Lewis L.R."/>
            <person name="Margolis J."/>
            <person name="Morgan M."/>
            <person name="Nazareth L.V."/>
            <person name="Nguyen N."/>
            <person name="Okwuonu G."/>
            <person name="Parker D."/>
            <person name="Richards S."/>
            <person name="Ruiz S.J."/>
            <person name="Santibanez J."/>
            <person name="Savard J."/>
            <person name="Scherer S.E."/>
            <person name="Schneider B."/>
            <person name="Sodergren E."/>
            <person name="Tautz D."/>
            <person name="Vattahil S."/>
            <person name="Villasana D."/>
            <person name="White C.S."/>
            <person name="Wright R."/>
            <person name="Park Y."/>
            <person name="Beeman R.W."/>
            <person name="Lord J."/>
            <person name="Oppert B."/>
            <person name="Lorenzen M."/>
            <person name="Brown S."/>
            <person name="Wang L."/>
            <person name="Savard J."/>
            <person name="Tautz D."/>
            <person name="Richards S."/>
            <person name="Weinstock G."/>
            <person name="Gibbs R.A."/>
            <person name="Liu Y."/>
            <person name="Worley K."/>
            <person name="Weinstock G."/>
            <person name="Elsik C.G."/>
            <person name="Reese J.T."/>
            <person name="Elhaik E."/>
            <person name="Landan G."/>
            <person name="Graur D."/>
            <person name="Arensburger P."/>
            <person name="Atkinson P."/>
            <person name="Beeman R.W."/>
            <person name="Beidler J."/>
            <person name="Brown S.J."/>
            <person name="Demuth J.P."/>
            <person name="Drury D.W."/>
            <person name="Du Y.Z."/>
            <person name="Fujiwara H."/>
            <person name="Lorenzen M."/>
            <person name="Maselli V."/>
            <person name="Osanai M."/>
            <person name="Park Y."/>
            <person name="Robertson H.M."/>
            <person name="Tu Z."/>
            <person name="Wang J.J."/>
            <person name="Wang S."/>
            <person name="Richards S."/>
            <person name="Song H."/>
            <person name="Zhang L."/>
            <person name="Sodergren E."/>
            <person name="Werner D."/>
            <person name="Stanke M."/>
            <person name="Morgenstern B."/>
            <person name="Solovyev V."/>
            <person name="Kosarev P."/>
            <person name="Brown G."/>
            <person name="Chen H.C."/>
            <person name="Ermolaeva O."/>
            <person name="Hlavina W."/>
            <person name="Kapustin Y."/>
            <person name="Kiryutin B."/>
            <person name="Kitts P."/>
            <person name="Maglott D."/>
            <person name="Pruitt K."/>
            <person name="Sapojnikov V."/>
            <person name="Souvorov A."/>
            <person name="Mackey A.J."/>
            <person name="Waterhouse R.M."/>
            <person name="Wyder S."/>
            <person name="Zdobnov E.M."/>
            <person name="Zdobnov E.M."/>
            <person name="Wyder S."/>
            <person name="Kriventseva E.V."/>
            <person name="Kadowaki T."/>
            <person name="Bork P."/>
            <person name="Aranda M."/>
            <person name="Bao R."/>
            <person name="Beermann A."/>
            <person name="Berns N."/>
            <person name="Bolognesi R."/>
            <person name="Bonneton F."/>
            <person name="Bopp D."/>
            <person name="Brown S.J."/>
            <person name="Bucher G."/>
            <person name="Butts T."/>
            <person name="Chaumot A."/>
            <person name="Denell R.E."/>
            <person name="Ferrier D.E."/>
            <person name="Friedrich M."/>
            <person name="Gordon C.M."/>
            <person name="Jindra M."/>
            <person name="Klingler M."/>
            <person name="Lan Q."/>
            <person name="Lattorff H.M."/>
            <person name="Laudet V."/>
            <person name="von Levetsow C."/>
            <person name="Liu Z."/>
            <person name="Lutz R."/>
            <person name="Lynch J.A."/>
            <person name="da Fonseca R.N."/>
            <person name="Posnien N."/>
            <person name="Reuter R."/>
            <person name="Roth S."/>
            <person name="Savard J."/>
            <person name="Schinko J.B."/>
            <person name="Schmitt C."/>
            <person name="Schoppmeier M."/>
            <person name="Schroder R."/>
            <person name="Shippy T.D."/>
            <person name="Simonnet F."/>
            <person name="Marques-Souza H."/>
            <person name="Tautz D."/>
            <person name="Tomoyasu Y."/>
            <person name="Trauner J."/>
            <person name="Van der Zee M."/>
            <person name="Vervoort M."/>
            <person name="Wittkopp N."/>
            <person name="Wimmer E.A."/>
            <person name="Yang X."/>
            <person name="Jones A.K."/>
            <person name="Sattelle D.B."/>
            <person name="Ebert P.R."/>
            <person name="Nelson D."/>
            <person name="Scott J.G."/>
            <person name="Beeman R.W."/>
            <person name="Muthukrishnan S."/>
            <person name="Kramer K.J."/>
            <person name="Arakane Y."/>
            <person name="Beeman R.W."/>
            <person name="Zhu Q."/>
            <person name="Hogenkamp D."/>
            <person name="Dixit R."/>
            <person name="Oppert B."/>
            <person name="Jiang H."/>
            <person name="Zou Z."/>
            <person name="Marshall J."/>
            <person name="Elpidina E."/>
            <person name="Vinokurov K."/>
            <person name="Oppert C."/>
            <person name="Zou Z."/>
            <person name="Evans J."/>
            <person name="Lu Z."/>
            <person name="Zhao P."/>
            <person name="Sumathipala N."/>
            <person name="Altincicek B."/>
            <person name="Vilcinskas A."/>
            <person name="Williams M."/>
            <person name="Hultmark D."/>
            <person name="Hetru C."/>
            <person name="Jiang H."/>
            <person name="Grimmelikhuijzen C.J."/>
            <person name="Hauser F."/>
            <person name="Cazzamali G."/>
            <person name="Williamson M."/>
            <person name="Park Y."/>
            <person name="Li B."/>
            <person name="Tanaka Y."/>
            <person name="Predel R."/>
            <person name="Neupert S."/>
            <person name="Schachtner J."/>
            <person name="Verleyen P."/>
            <person name="Raible F."/>
            <person name="Bork P."/>
            <person name="Friedrich M."/>
            <person name="Walden K.K."/>
            <person name="Robertson H.M."/>
            <person name="Angeli S."/>
            <person name="Foret S."/>
            <person name="Bucher G."/>
            <person name="Schuetz S."/>
            <person name="Maleszka R."/>
            <person name="Wimmer E.A."/>
            <person name="Beeman R.W."/>
            <person name="Lorenzen M."/>
            <person name="Tomoyasu Y."/>
            <person name="Miller S.C."/>
            <person name="Grossmann D."/>
            <person name="Bucher G."/>
        </authorList>
    </citation>
    <scope>NUCLEOTIDE SEQUENCE [LARGE SCALE GENOMIC DNA]</scope>
    <source>
        <strain evidence="6 7">Georgia GA2</strain>
    </source>
</reference>
<organism evidence="6 7">
    <name type="scientific">Tribolium castaneum</name>
    <name type="common">Red flour beetle</name>
    <dbReference type="NCBI Taxonomy" id="7070"/>
    <lineage>
        <taxon>Eukaryota</taxon>
        <taxon>Metazoa</taxon>
        <taxon>Ecdysozoa</taxon>
        <taxon>Arthropoda</taxon>
        <taxon>Hexapoda</taxon>
        <taxon>Insecta</taxon>
        <taxon>Pterygota</taxon>
        <taxon>Neoptera</taxon>
        <taxon>Endopterygota</taxon>
        <taxon>Coleoptera</taxon>
        <taxon>Polyphaga</taxon>
        <taxon>Cucujiformia</taxon>
        <taxon>Tenebrionidae</taxon>
        <taxon>Tenebrionidae incertae sedis</taxon>
        <taxon>Tribolium</taxon>
    </lineage>
</organism>
<dbReference type="InParanoid" id="D2A5W4"/>
<keyword evidence="7" id="KW-1185">Reference proteome</keyword>
<dbReference type="GO" id="GO:0000781">
    <property type="term" value="C:chromosome, telomeric region"/>
    <property type="evidence" value="ECO:0000318"/>
    <property type="project" value="GO_Central"/>
</dbReference>
<dbReference type="Gene3D" id="1.10.10.10">
    <property type="entry name" value="Winged helix-like DNA-binding domain superfamily/Winged helix DNA-binding domain"/>
    <property type="match status" value="1"/>
</dbReference>
<sequence length="227" mass="25238">MSSVQPRTQPVVPVIIDQILSCKHPSFQIAGKAVHITCLIGVISNIHVDSLEITCNIQDQSGKIKGAINCDSESEVNSKLVTLIEGKYSKIFASIRIQNCEKVVMIMKTFPVDDLNELSSHLLNVLSVKFEAEAELNQELSCANTLADALEMGEDSATPRISEFQRLVFNIVKSDFSEFGVTRRNVLKQFPSYQGHEVNQALEHLISQGAIYLTIDQDHLKAVTNFY</sequence>
<dbReference type="AlphaFoldDB" id="D2A5W4"/>
<dbReference type="SUPFAM" id="SSF46785">
    <property type="entry name" value="Winged helix' DNA-binding domain"/>
    <property type="match status" value="1"/>
</dbReference>
<dbReference type="STRING" id="7070.D2A5W4"/>
<dbReference type="InterPro" id="IPR040260">
    <property type="entry name" value="RFA2-like"/>
</dbReference>
<evidence type="ECO:0000313" key="6">
    <source>
        <dbReference type="EMBL" id="EFA05016.1"/>
    </source>
</evidence>
<dbReference type="GO" id="GO:0035861">
    <property type="term" value="C:site of double-strand break"/>
    <property type="evidence" value="ECO:0000318"/>
    <property type="project" value="GO_Central"/>
</dbReference>
<dbReference type="GO" id="GO:0005662">
    <property type="term" value="C:DNA replication factor A complex"/>
    <property type="evidence" value="ECO:0000318"/>
    <property type="project" value="GO_Central"/>
</dbReference>
<keyword evidence="4" id="KW-0539">Nucleus</keyword>
<dbReference type="InterPro" id="IPR014892">
    <property type="entry name" value="RPA_C"/>
</dbReference>
<evidence type="ECO:0000259" key="5">
    <source>
        <dbReference type="Pfam" id="PF08784"/>
    </source>
</evidence>
<proteinExistence type="inferred from homology"/>
<evidence type="ECO:0000256" key="1">
    <source>
        <dbReference type="ARBA" id="ARBA00004123"/>
    </source>
</evidence>
<dbReference type="InterPro" id="IPR036388">
    <property type="entry name" value="WH-like_DNA-bd_sf"/>
</dbReference>
<feature type="domain" description="Replication protein A C-terminal" evidence="5">
    <location>
        <begin position="155"/>
        <end position="217"/>
    </location>
</feature>
<comment type="similarity">
    <text evidence="2">Belongs to the replication factor A protein 2 family.</text>
</comment>
<accession>D2A5W4</accession>
<reference evidence="6 7" key="2">
    <citation type="journal article" date="2010" name="Nucleic Acids Res.">
        <title>BeetleBase in 2010: revisions to provide comprehensive genomic information for Tribolium castaneum.</title>
        <authorList>
            <person name="Kim H.S."/>
            <person name="Murphy T."/>
            <person name="Xia J."/>
            <person name="Caragea D."/>
            <person name="Park Y."/>
            <person name="Beeman R.W."/>
            <person name="Lorenzen M.D."/>
            <person name="Butcher S."/>
            <person name="Manak J.R."/>
            <person name="Brown S.J."/>
        </authorList>
    </citation>
    <scope>GENOME REANNOTATION</scope>
    <source>
        <strain evidence="6 7">Georgia GA2</strain>
    </source>
</reference>
<dbReference type="GO" id="GO:0006289">
    <property type="term" value="P:nucleotide-excision repair"/>
    <property type="evidence" value="ECO:0000318"/>
    <property type="project" value="GO_Central"/>
</dbReference>
<evidence type="ECO:0000256" key="2">
    <source>
        <dbReference type="ARBA" id="ARBA00007815"/>
    </source>
</evidence>
<dbReference type="GO" id="GO:0003697">
    <property type="term" value="F:single-stranded DNA binding"/>
    <property type="evidence" value="ECO:0000318"/>
    <property type="project" value="GO_Central"/>
</dbReference>
<dbReference type="GO" id="GO:0006260">
    <property type="term" value="P:DNA replication"/>
    <property type="evidence" value="ECO:0000318"/>
    <property type="project" value="GO_Central"/>
</dbReference>